<reference evidence="1" key="1">
    <citation type="submission" date="2011-04" db="EMBL/GenBank/DDBJ databases">
        <title>Evolution of plant cell wall degrading machinery underlies the functional diversity of forest fungi.</title>
        <authorList>
            <consortium name="US DOE Joint Genome Institute (JGI-PGF)"/>
            <person name="Eastwood D.C."/>
            <person name="Floudas D."/>
            <person name="Binder M."/>
            <person name="Majcherczyk A."/>
            <person name="Schneider P."/>
            <person name="Aerts A."/>
            <person name="Asiegbu F.O."/>
            <person name="Baker S.E."/>
            <person name="Barry K."/>
            <person name="Bendiksby M."/>
            <person name="Blumentritt M."/>
            <person name="Coutinho P.M."/>
            <person name="Cullen D."/>
            <person name="Cullen D."/>
            <person name="Gathman A."/>
            <person name="Goodell B."/>
            <person name="Henrissat B."/>
            <person name="Ihrmark K."/>
            <person name="Kauserud H."/>
            <person name="Kohler A."/>
            <person name="LaButti K."/>
            <person name="Lapidus A."/>
            <person name="Lavin J.L."/>
            <person name="Lee Y.-H."/>
            <person name="Lindquist E."/>
            <person name="Lilly W."/>
            <person name="Lucas S."/>
            <person name="Morin E."/>
            <person name="Murat C."/>
            <person name="Oguiza J.A."/>
            <person name="Park J."/>
            <person name="Pisabarro A.G."/>
            <person name="Riley R."/>
            <person name="Rosling A."/>
            <person name="Salamov A."/>
            <person name="Schmidt O."/>
            <person name="Schmutz J."/>
            <person name="Skrede I."/>
            <person name="Stenlid J."/>
            <person name="Wiebenga A."/>
            <person name="Xie X."/>
            <person name="Kues U."/>
            <person name="Hibbett D.S."/>
            <person name="Hoffmeister D."/>
            <person name="Hogberg N."/>
            <person name="Martin F."/>
            <person name="Grigoriev I.V."/>
            <person name="Watkinson S.C."/>
        </authorList>
    </citation>
    <scope>NUCLEOTIDE SEQUENCE</scope>
    <source>
        <strain evidence="1">S7.9</strain>
    </source>
</reference>
<protein>
    <submittedName>
        <fullName evidence="1">Uncharacterized protein</fullName>
    </submittedName>
</protein>
<organism>
    <name type="scientific">Serpula lacrymans var. lacrymans (strain S7.9)</name>
    <name type="common">Dry rot fungus</name>
    <dbReference type="NCBI Taxonomy" id="578457"/>
    <lineage>
        <taxon>Eukaryota</taxon>
        <taxon>Fungi</taxon>
        <taxon>Dikarya</taxon>
        <taxon>Basidiomycota</taxon>
        <taxon>Agaricomycotina</taxon>
        <taxon>Agaricomycetes</taxon>
        <taxon>Agaricomycetidae</taxon>
        <taxon>Boletales</taxon>
        <taxon>Coniophorineae</taxon>
        <taxon>Serpulaceae</taxon>
        <taxon>Serpula</taxon>
    </lineage>
</organism>
<dbReference type="GeneID" id="18810737"/>
<feature type="non-terminal residue" evidence="1">
    <location>
        <position position="96"/>
    </location>
</feature>
<dbReference type="RefSeq" id="XP_007313534.1">
    <property type="nucleotide sequence ID" value="XM_007313472.1"/>
</dbReference>
<proteinExistence type="predicted"/>
<dbReference type="Proteomes" id="UP000008064">
    <property type="component" value="Unassembled WGS sequence"/>
</dbReference>
<dbReference type="AlphaFoldDB" id="F8NJ11"/>
<sequence>MAQSTQQKCKSTLEVFRKMRRSDIFRSTKLKRANSKIIDGKNQPRSSQIAATSSVNEGEATPQRVACHIFSDSQTDFRDLNQVIDKLCSVWTELDL</sequence>
<name>F8NJ11_SERL9</name>
<dbReference type="EMBL" id="GL945429">
    <property type="protein sequence ID" value="EGO29292.1"/>
    <property type="molecule type" value="Genomic_DNA"/>
</dbReference>
<accession>F8NJ11</accession>
<gene>
    <name evidence="1" type="ORF">SERLADRAFT_377938</name>
</gene>
<dbReference type="KEGG" id="sla:SERLADRAFT_377938"/>
<evidence type="ECO:0000313" key="1">
    <source>
        <dbReference type="EMBL" id="EGO29292.1"/>
    </source>
</evidence>
<dbReference type="HOGENOM" id="CLU_2365401_0_0_1"/>